<dbReference type="EMBL" id="PTIZ01000008">
    <property type="protein sequence ID" value="PPK74551.1"/>
    <property type="molecule type" value="Genomic_DNA"/>
</dbReference>
<gene>
    <name evidence="1" type="ORF">B0F87_10825</name>
</gene>
<sequence length="36" mass="4165">MALDNYFQDDDFWAALCITTSAERGNPKRKLLLMES</sequence>
<reference evidence="1 2" key="1">
    <citation type="submission" date="2018-02" db="EMBL/GenBank/DDBJ databases">
        <title>Subsurface microbial communities from deep shales in Ohio and West Virginia, USA.</title>
        <authorList>
            <person name="Wrighton K."/>
        </authorList>
    </citation>
    <scope>NUCLEOTIDE SEQUENCE [LARGE SCALE GENOMIC DNA]</scope>
    <source>
        <strain evidence="1 2">OWC-DMM</strain>
    </source>
</reference>
<protein>
    <submittedName>
        <fullName evidence="1">Uncharacterized protein</fullName>
    </submittedName>
</protein>
<dbReference type="Proteomes" id="UP000240010">
    <property type="component" value="Unassembled WGS sequence"/>
</dbReference>
<evidence type="ECO:0000313" key="2">
    <source>
        <dbReference type="Proteomes" id="UP000240010"/>
    </source>
</evidence>
<dbReference type="AlphaFoldDB" id="A0A2S6HAW6"/>
<organism evidence="1 2">
    <name type="scientific">Methylobacter tundripaludum</name>
    <dbReference type="NCBI Taxonomy" id="173365"/>
    <lineage>
        <taxon>Bacteria</taxon>
        <taxon>Pseudomonadati</taxon>
        <taxon>Pseudomonadota</taxon>
        <taxon>Gammaproteobacteria</taxon>
        <taxon>Methylococcales</taxon>
        <taxon>Methylococcaceae</taxon>
        <taxon>Methylobacter</taxon>
    </lineage>
</organism>
<accession>A0A2S6HAW6</accession>
<proteinExistence type="predicted"/>
<name>A0A2S6HAW6_9GAMM</name>
<evidence type="ECO:0000313" key="1">
    <source>
        <dbReference type="EMBL" id="PPK74551.1"/>
    </source>
</evidence>
<comment type="caution">
    <text evidence="1">The sequence shown here is derived from an EMBL/GenBank/DDBJ whole genome shotgun (WGS) entry which is preliminary data.</text>
</comment>